<dbReference type="InterPro" id="IPR019808">
    <property type="entry name" value="Histidine_triad_CS"/>
</dbReference>
<dbReference type="Pfam" id="PF01230">
    <property type="entry name" value="HIT"/>
    <property type="match status" value="1"/>
</dbReference>
<comment type="caution">
    <text evidence="5">The sequence shown here is derived from an EMBL/GenBank/DDBJ whole genome shotgun (WGS) entry which is preliminary data.</text>
</comment>
<dbReference type="PRINTS" id="PR00332">
    <property type="entry name" value="HISTRIAD"/>
</dbReference>
<proteinExistence type="predicted"/>
<dbReference type="RefSeq" id="WP_184085037.1">
    <property type="nucleotide sequence ID" value="NZ_JACIJF010000002.1"/>
</dbReference>
<keyword evidence="5" id="KW-0378">Hydrolase</keyword>
<evidence type="ECO:0000256" key="3">
    <source>
        <dbReference type="PROSITE-ProRule" id="PRU00464"/>
    </source>
</evidence>
<dbReference type="InterPro" id="IPR001310">
    <property type="entry name" value="Histidine_triad_HIT"/>
</dbReference>
<evidence type="ECO:0000256" key="1">
    <source>
        <dbReference type="PIRSR" id="PIRSR601310-1"/>
    </source>
</evidence>
<name>A0A840YPI8_9SPHN</name>
<feature type="short sequence motif" description="Histidine triad motif" evidence="2 3">
    <location>
        <begin position="108"/>
        <end position="112"/>
    </location>
</feature>
<keyword evidence="6" id="KW-1185">Reference proteome</keyword>
<feature type="domain" description="HIT" evidence="4">
    <location>
        <begin position="14"/>
        <end position="124"/>
    </location>
</feature>
<evidence type="ECO:0000313" key="6">
    <source>
        <dbReference type="Proteomes" id="UP000527143"/>
    </source>
</evidence>
<dbReference type="SUPFAM" id="SSF54197">
    <property type="entry name" value="HIT-like"/>
    <property type="match status" value="1"/>
</dbReference>
<dbReference type="Proteomes" id="UP000527143">
    <property type="component" value="Unassembled WGS sequence"/>
</dbReference>
<dbReference type="GO" id="GO:0016787">
    <property type="term" value="F:hydrolase activity"/>
    <property type="evidence" value="ECO:0007669"/>
    <property type="project" value="UniProtKB-KW"/>
</dbReference>
<dbReference type="AlphaFoldDB" id="A0A840YPI8"/>
<dbReference type="InterPro" id="IPR011146">
    <property type="entry name" value="HIT-like"/>
</dbReference>
<dbReference type="PROSITE" id="PS51084">
    <property type="entry name" value="HIT_2"/>
    <property type="match status" value="1"/>
</dbReference>
<organism evidence="5 6">
    <name type="scientific">Sphingomonas xinjiangensis</name>
    <dbReference type="NCBI Taxonomy" id="643568"/>
    <lineage>
        <taxon>Bacteria</taxon>
        <taxon>Pseudomonadati</taxon>
        <taxon>Pseudomonadota</taxon>
        <taxon>Alphaproteobacteria</taxon>
        <taxon>Sphingomonadales</taxon>
        <taxon>Sphingomonadaceae</taxon>
        <taxon>Sphingomonas</taxon>
    </lineage>
</organism>
<reference evidence="5 6" key="1">
    <citation type="submission" date="2020-08" db="EMBL/GenBank/DDBJ databases">
        <title>Genomic Encyclopedia of Type Strains, Phase IV (KMG-IV): sequencing the most valuable type-strain genomes for metagenomic binning, comparative biology and taxonomic classification.</title>
        <authorList>
            <person name="Goeker M."/>
        </authorList>
    </citation>
    <scope>NUCLEOTIDE SEQUENCE [LARGE SCALE GENOMIC DNA]</scope>
    <source>
        <strain evidence="5 6">DSM 26736</strain>
    </source>
</reference>
<dbReference type="Gene3D" id="3.30.428.10">
    <property type="entry name" value="HIT-like"/>
    <property type="match status" value="1"/>
</dbReference>
<evidence type="ECO:0000313" key="5">
    <source>
        <dbReference type="EMBL" id="MBB5709792.1"/>
    </source>
</evidence>
<dbReference type="CDD" id="cd01276">
    <property type="entry name" value="PKCI_related"/>
    <property type="match status" value="1"/>
</dbReference>
<dbReference type="InterPro" id="IPR036265">
    <property type="entry name" value="HIT-like_sf"/>
</dbReference>
<dbReference type="EMBL" id="JACIJF010000002">
    <property type="protein sequence ID" value="MBB5709792.1"/>
    <property type="molecule type" value="Genomic_DNA"/>
</dbReference>
<evidence type="ECO:0000259" key="4">
    <source>
        <dbReference type="PROSITE" id="PS51084"/>
    </source>
</evidence>
<sequence length="125" mass="13450">MPIDATQPYDSGNIFAKILRGEISAKTVYEDDYALAFHDIAPQAPHHVLVIPKGAYVSWDDLSARASDTEIAGFVRAVGHVAREAGLVGEGYRLLANVGQHGGQEVPHLHVHLFGGEPLGPMLSR</sequence>
<gene>
    <name evidence="5" type="ORF">FHT02_001014</name>
</gene>
<accession>A0A840YPI8</accession>
<dbReference type="PANTHER" id="PTHR23089">
    <property type="entry name" value="HISTIDINE TRIAD HIT PROTEIN"/>
    <property type="match status" value="1"/>
</dbReference>
<dbReference type="PROSITE" id="PS00892">
    <property type="entry name" value="HIT_1"/>
    <property type="match status" value="1"/>
</dbReference>
<protein>
    <submittedName>
        <fullName evidence="5">Diadenosine tetraphosphate (Ap4A) HIT family hydrolase</fullName>
    </submittedName>
</protein>
<feature type="active site" description="Tele-AMP-histidine intermediate" evidence="1">
    <location>
        <position position="110"/>
    </location>
</feature>
<evidence type="ECO:0000256" key="2">
    <source>
        <dbReference type="PIRSR" id="PIRSR601310-3"/>
    </source>
</evidence>